<dbReference type="EMBL" id="JAFBEC010000008">
    <property type="protein sequence ID" value="MBM7633862.1"/>
    <property type="molecule type" value="Genomic_DNA"/>
</dbReference>
<dbReference type="Proteomes" id="UP000741863">
    <property type="component" value="Unassembled WGS sequence"/>
</dbReference>
<keyword evidence="3" id="KW-1185">Reference proteome</keyword>
<comment type="caution">
    <text evidence="2">The sequence shown here is derived from an EMBL/GenBank/DDBJ whole genome shotgun (WGS) entry which is preliminary data.</text>
</comment>
<proteinExistence type="predicted"/>
<dbReference type="RefSeq" id="WP_239575555.1">
    <property type="nucleotide sequence ID" value="NZ_JAFBEC010000008.1"/>
</dbReference>
<evidence type="ECO:0000313" key="2">
    <source>
        <dbReference type="EMBL" id="MBM7633862.1"/>
    </source>
</evidence>
<reference evidence="2 3" key="1">
    <citation type="submission" date="2021-01" db="EMBL/GenBank/DDBJ databases">
        <title>Genomic Encyclopedia of Type Strains, Phase IV (KMG-IV): sequencing the most valuable type-strain genomes for metagenomic binning, comparative biology and taxonomic classification.</title>
        <authorList>
            <person name="Goeker M."/>
        </authorList>
    </citation>
    <scope>NUCLEOTIDE SEQUENCE [LARGE SCALE GENOMIC DNA]</scope>
    <source>
        <strain evidence="2 3">DSM 25540</strain>
    </source>
</reference>
<name>A0ABS2PEK1_9BACL</name>
<dbReference type="InterPro" id="IPR002611">
    <property type="entry name" value="IstB_ATP-bd"/>
</dbReference>
<sequence>MTKFQSVEEVMADMEKYQKLQKNFSQKSSLPKKPGADNECPKCNGKELVFYKVYRDENDEFGTDWAKPCECSARKEWQRRFKSSMVPDEFVDARLDNFNMDTNIQNLMHEMTVDYLQEFSVYTAEDGRQEKKFSNYNFGLIAEVGESSMRELNPVDRAKMKKLKNNFGIGKTHLQMALAKKLVKDGFNVLVVSDVTFIDDLMQARKADDNNESYFKLLDSALKADVLIWDDIGKVSNTEPRERMYYTIINERYKRNKPIVFNSNEDRSSLAEKIGYAGASRLFGECGRYLLEASGKDMRFKEVASNV</sequence>
<protein>
    <submittedName>
        <fullName evidence="2">DNA replication protein DnaC</fullName>
    </submittedName>
</protein>
<dbReference type="SUPFAM" id="SSF52540">
    <property type="entry name" value="P-loop containing nucleoside triphosphate hydrolases"/>
    <property type="match status" value="1"/>
</dbReference>
<feature type="domain" description="IstB-like ATP-binding" evidence="1">
    <location>
        <begin position="130"/>
        <end position="264"/>
    </location>
</feature>
<dbReference type="PANTHER" id="PTHR30050:SF4">
    <property type="entry name" value="ATP-BINDING PROTEIN RV3427C IN INSERTION SEQUENCE-RELATED"/>
    <property type="match status" value="1"/>
</dbReference>
<dbReference type="PANTHER" id="PTHR30050">
    <property type="entry name" value="CHROMOSOMAL REPLICATION INITIATOR PROTEIN DNAA"/>
    <property type="match status" value="1"/>
</dbReference>
<organism evidence="2 3">
    <name type="scientific">Geomicrobium sediminis</name>
    <dbReference type="NCBI Taxonomy" id="1347788"/>
    <lineage>
        <taxon>Bacteria</taxon>
        <taxon>Bacillati</taxon>
        <taxon>Bacillota</taxon>
        <taxon>Bacilli</taxon>
        <taxon>Bacillales</taxon>
        <taxon>Geomicrobium</taxon>
    </lineage>
</organism>
<gene>
    <name evidence="2" type="ORF">JOD17_002958</name>
</gene>
<evidence type="ECO:0000313" key="3">
    <source>
        <dbReference type="Proteomes" id="UP000741863"/>
    </source>
</evidence>
<dbReference type="Pfam" id="PF01695">
    <property type="entry name" value="IstB_IS21"/>
    <property type="match status" value="1"/>
</dbReference>
<dbReference type="Gene3D" id="3.40.50.300">
    <property type="entry name" value="P-loop containing nucleotide triphosphate hydrolases"/>
    <property type="match status" value="1"/>
</dbReference>
<accession>A0ABS2PEK1</accession>
<evidence type="ECO:0000259" key="1">
    <source>
        <dbReference type="Pfam" id="PF01695"/>
    </source>
</evidence>
<dbReference type="InterPro" id="IPR027417">
    <property type="entry name" value="P-loop_NTPase"/>
</dbReference>